<dbReference type="HOGENOM" id="CLU_3153518_0_0_7"/>
<evidence type="ECO:0000313" key="2">
    <source>
        <dbReference type="Proteomes" id="UP000008387"/>
    </source>
</evidence>
<reference evidence="1 2" key="1">
    <citation type="journal article" date="2011" name="J. Bacteriol.">
        <title>Genome sequence of Helicobacter bizzozeronii strain CIII-1, an isolate from human gastric mucosa.</title>
        <authorList>
            <person name="Schott T."/>
            <person name="Rossi M."/>
            <person name="Hanninen M.L."/>
        </authorList>
    </citation>
    <scope>NUCLEOTIDE SEQUENCE [LARGE SCALE GENOMIC DNA]</scope>
    <source>
        <strain evidence="1 2">CIII-1</strain>
    </source>
</reference>
<evidence type="ECO:0000313" key="1">
    <source>
        <dbReference type="EMBL" id="CCB79446.1"/>
    </source>
</evidence>
<keyword evidence="2" id="KW-1185">Reference proteome</keyword>
<protein>
    <submittedName>
        <fullName evidence="1">Uncharacterized protein</fullName>
    </submittedName>
</protein>
<organism evidence="1 2">
    <name type="scientific">Helicobacter bizzozeronii (strain CIII-1)</name>
    <dbReference type="NCBI Taxonomy" id="1002804"/>
    <lineage>
        <taxon>Bacteria</taxon>
        <taxon>Pseudomonadati</taxon>
        <taxon>Campylobacterota</taxon>
        <taxon>Epsilonproteobacteria</taxon>
        <taxon>Campylobacterales</taxon>
        <taxon>Helicobacteraceae</taxon>
        <taxon>Helicobacter</taxon>
    </lineage>
</organism>
<name>F8KRQ9_HELBC</name>
<gene>
    <name evidence="1" type="ordered locus">HBZC1_04600</name>
</gene>
<dbReference type="Proteomes" id="UP000008387">
    <property type="component" value="Chromosome"/>
</dbReference>
<dbReference type="EMBL" id="FR871757">
    <property type="protein sequence ID" value="CCB79446.1"/>
    <property type="molecule type" value="Genomic_DNA"/>
</dbReference>
<accession>F8KRQ9</accession>
<dbReference type="KEGG" id="hbi:HBZC1_04600"/>
<proteinExistence type="predicted"/>
<dbReference type="AlphaFoldDB" id="F8KRQ9"/>
<sequence length="48" mass="5654">MIKLDVSHGTLFLICISHYNMDMLREGIKQGGKAFFKLRLFEYHLLKP</sequence>